<organism evidence="1 2">
    <name type="scientific">Caballeronia humi</name>
    <dbReference type="NCBI Taxonomy" id="326474"/>
    <lineage>
        <taxon>Bacteria</taxon>
        <taxon>Pseudomonadati</taxon>
        <taxon>Pseudomonadota</taxon>
        <taxon>Betaproteobacteria</taxon>
        <taxon>Burkholderiales</taxon>
        <taxon>Burkholderiaceae</taxon>
        <taxon>Caballeronia</taxon>
    </lineage>
</organism>
<reference evidence="1" key="1">
    <citation type="submission" date="2016-01" db="EMBL/GenBank/DDBJ databases">
        <authorList>
            <person name="Peeters C."/>
        </authorList>
    </citation>
    <scope>NUCLEOTIDE SEQUENCE [LARGE SCALE GENOMIC DNA]</scope>
    <source>
        <strain evidence="1">LMG 22934</strain>
    </source>
</reference>
<keyword evidence="2" id="KW-1185">Reference proteome</keyword>
<accession>A0A158JGT5</accession>
<gene>
    <name evidence="1" type="ORF">AWB65_06645</name>
</gene>
<sequence length="60" mass="6835">MYFDFEAVRQLMEARFDFDLAKPSDLSQLESLIAAPYPDSSHTLPRAHASTWLATPDSLY</sequence>
<dbReference type="EMBL" id="FCNW02000101">
    <property type="protein sequence ID" value="SAL68077.1"/>
    <property type="molecule type" value="Genomic_DNA"/>
</dbReference>
<evidence type="ECO:0000313" key="2">
    <source>
        <dbReference type="Proteomes" id="UP000054977"/>
    </source>
</evidence>
<dbReference type="Proteomes" id="UP000054977">
    <property type="component" value="Unassembled WGS sequence"/>
</dbReference>
<evidence type="ECO:0000313" key="1">
    <source>
        <dbReference type="EMBL" id="SAL68077.1"/>
    </source>
</evidence>
<comment type="caution">
    <text evidence="1">The sequence shown here is derived from an EMBL/GenBank/DDBJ whole genome shotgun (WGS) entry which is preliminary data.</text>
</comment>
<dbReference type="AlphaFoldDB" id="A0A158JGT5"/>
<proteinExistence type="predicted"/>
<protein>
    <submittedName>
        <fullName evidence="1">Uncharacterized protein</fullName>
    </submittedName>
</protein>
<name>A0A158JGT5_9BURK</name>